<organism evidence="2 3">
    <name type="scientific">Roseateles asaccharophilus</name>
    <dbReference type="NCBI Taxonomy" id="582607"/>
    <lineage>
        <taxon>Bacteria</taxon>
        <taxon>Pseudomonadati</taxon>
        <taxon>Pseudomonadota</taxon>
        <taxon>Betaproteobacteria</taxon>
        <taxon>Burkholderiales</taxon>
        <taxon>Sphaerotilaceae</taxon>
        <taxon>Roseateles</taxon>
    </lineage>
</organism>
<dbReference type="Proteomes" id="UP000295357">
    <property type="component" value="Unassembled WGS sequence"/>
</dbReference>
<feature type="transmembrane region" description="Helical" evidence="1">
    <location>
        <begin position="111"/>
        <end position="128"/>
    </location>
</feature>
<accession>A0A4R6NAR4</accession>
<feature type="transmembrane region" description="Helical" evidence="1">
    <location>
        <begin position="52"/>
        <end position="75"/>
    </location>
</feature>
<protein>
    <submittedName>
        <fullName evidence="2">Uncharacterized protein</fullName>
    </submittedName>
</protein>
<comment type="caution">
    <text evidence="2">The sequence shown here is derived from an EMBL/GenBank/DDBJ whole genome shotgun (WGS) entry which is preliminary data.</text>
</comment>
<name>A0A4R6NAR4_9BURK</name>
<feature type="transmembrane region" description="Helical" evidence="1">
    <location>
        <begin position="87"/>
        <end position="105"/>
    </location>
</feature>
<evidence type="ECO:0000256" key="1">
    <source>
        <dbReference type="SAM" id="Phobius"/>
    </source>
</evidence>
<evidence type="ECO:0000313" key="2">
    <source>
        <dbReference type="EMBL" id="TDP12721.1"/>
    </source>
</evidence>
<keyword evidence="1" id="KW-0472">Membrane</keyword>
<proteinExistence type="predicted"/>
<keyword evidence="1" id="KW-1133">Transmembrane helix</keyword>
<sequence>MNRCFLAAAVLLLIIGLVHSLLGERLIFRRMRAGGFIPTQGGPVLRQAHVRILWASWHIVTVLGWGLAAMLFWLADASAAPLAASPLVQALALALLLSAALVLVGTCGRHPGWLGLLAAAGLVAAGAWA</sequence>
<gene>
    <name evidence="2" type="ORF">DFR39_101194</name>
</gene>
<dbReference type="AlphaFoldDB" id="A0A4R6NAR4"/>
<dbReference type="EMBL" id="SNXE01000001">
    <property type="protein sequence ID" value="TDP12721.1"/>
    <property type="molecule type" value="Genomic_DNA"/>
</dbReference>
<evidence type="ECO:0000313" key="3">
    <source>
        <dbReference type="Proteomes" id="UP000295357"/>
    </source>
</evidence>
<dbReference type="OrthoDB" id="1162797at2"/>
<keyword evidence="1" id="KW-0812">Transmembrane</keyword>
<reference evidence="2 3" key="1">
    <citation type="submission" date="2019-03" db="EMBL/GenBank/DDBJ databases">
        <title>Genomic Encyclopedia of Type Strains, Phase IV (KMG-IV): sequencing the most valuable type-strain genomes for metagenomic binning, comparative biology and taxonomic classification.</title>
        <authorList>
            <person name="Goeker M."/>
        </authorList>
    </citation>
    <scope>NUCLEOTIDE SEQUENCE [LARGE SCALE GENOMIC DNA]</scope>
    <source>
        <strain evidence="2 3">DSM 25082</strain>
    </source>
</reference>
<dbReference type="RefSeq" id="WP_133601665.1">
    <property type="nucleotide sequence ID" value="NZ_JAUFPJ010000005.1"/>
</dbReference>
<keyword evidence="3" id="KW-1185">Reference proteome</keyword>